<dbReference type="Proteomes" id="UP000324853">
    <property type="component" value="Unassembled WGS sequence"/>
</dbReference>
<name>A0A5S4X4R9_9BRAD</name>
<feature type="compositionally biased region" description="Pro residues" evidence="1">
    <location>
        <begin position="23"/>
        <end position="35"/>
    </location>
</feature>
<proteinExistence type="predicted"/>
<evidence type="ECO:0000256" key="1">
    <source>
        <dbReference type="SAM" id="MobiDB-lite"/>
    </source>
</evidence>
<gene>
    <name evidence="2" type="ORF">FXB38_04520</name>
</gene>
<feature type="region of interest" description="Disordered" evidence="1">
    <location>
        <begin position="1"/>
        <end position="35"/>
    </location>
</feature>
<keyword evidence="3" id="KW-1185">Reference proteome</keyword>
<evidence type="ECO:0000313" key="2">
    <source>
        <dbReference type="EMBL" id="TYL87394.1"/>
    </source>
</evidence>
<feature type="region of interest" description="Disordered" evidence="1">
    <location>
        <begin position="61"/>
        <end position="87"/>
    </location>
</feature>
<organism evidence="2 3">
    <name type="scientific">Bradyrhizobium cytisi</name>
    <dbReference type="NCBI Taxonomy" id="515489"/>
    <lineage>
        <taxon>Bacteria</taxon>
        <taxon>Pseudomonadati</taxon>
        <taxon>Pseudomonadota</taxon>
        <taxon>Alphaproteobacteria</taxon>
        <taxon>Hyphomicrobiales</taxon>
        <taxon>Nitrobacteraceae</taxon>
        <taxon>Bradyrhizobium</taxon>
    </lineage>
</organism>
<dbReference type="EMBL" id="VSSR01000008">
    <property type="protein sequence ID" value="TYL87394.1"/>
    <property type="molecule type" value="Genomic_DNA"/>
</dbReference>
<evidence type="ECO:0000313" key="3">
    <source>
        <dbReference type="Proteomes" id="UP000324853"/>
    </source>
</evidence>
<comment type="caution">
    <text evidence="2">The sequence shown here is derived from an EMBL/GenBank/DDBJ whole genome shotgun (WGS) entry which is preliminary data.</text>
</comment>
<sequence length="87" mass="10477">MRRTLPQKRRSETFKIAFAPSARAPPPRSRGEPPMPVALYSSAFSGEKFERAVIQEIRRRRDVVRRRRQDRTSRKSRAHRRAWRYQQ</sequence>
<accession>A0A5S4X4R9</accession>
<dbReference type="RefSeq" id="WP_148749572.1">
    <property type="nucleotide sequence ID" value="NZ_VSSR01000008.1"/>
</dbReference>
<dbReference type="AlphaFoldDB" id="A0A5S4X4R9"/>
<reference evidence="2 3" key="1">
    <citation type="submission" date="2019-08" db="EMBL/GenBank/DDBJ databases">
        <title>Bradyrhizobium hipponensis sp. nov., a rhizobium isolated from a Lupinus angustifolius root nodule in Tunisia.</title>
        <authorList>
            <person name="Off K."/>
            <person name="Rejili M."/>
            <person name="Mars M."/>
            <person name="Brachmann A."/>
            <person name="Marin M."/>
        </authorList>
    </citation>
    <scope>NUCLEOTIDE SEQUENCE [LARGE SCALE GENOMIC DNA]</scope>
    <source>
        <strain evidence="2 3">CTAW11</strain>
    </source>
</reference>
<protein>
    <submittedName>
        <fullName evidence="2">Uncharacterized protein</fullName>
    </submittedName>
</protein>